<proteinExistence type="predicted"/>
<dbReference type="CDD" id="cd19483">
    <property type="entry name" value="RecA-like_Gp4D_helicase"/>
    <property type="match status" value="1"/>
</dbReference>
<dbReference type="Proteomes" id="UP000225358">
    <property type="component" value="Segment"/>
</dbReference>
<dbReference type="EMBL" id="KX552041">
    <property type="protein sequence ID" value="AOQ27318.2"/>
    <property type="molecule type" value="Genomic_DNA"/>
</dbReference>
<dbReference type="InterPro" id="IPR034154">
    <property type="entry name" value="TOPRIM_DnaG/twinkle"/>
</dbReference>
<dbReference type="InterPro" id="IPR007694">
    <property type="entry name" value="DNA_helicase_DnaB-like_C"/>
</dbReference>
<name>A0A1D7XG68_9CAUD</name>
<dbReference type="PROSITE" id="PS51199">
    <property type="entry name" value="SF4_HELICASE"/>
    <property type="match status" value="1"/>
</dbReference>
<sequence length="592" mass="67209">MSHIITKYGFDVDLSKEGHTGCPRCMKNGKDRSRNNLMVYGLDSNGEHKGAKCFACEYTIPSVEWLRENGEVLEEEEEIVGSEFNKQIHRKIVQETSTNPRGYRGIKEKVSSFYGVRYEYRQEGDQMVVESCLYPTTIGKELVGFKRRIHPKDFSKPIGQVGKDVDLFGQIRFADRSHTVVITGGEHDALAAYQMLSENLDSKYELPAVVSGTTGETSMYKQVQAQYPFFEKFKKIIVCMDNDKAGNEAFENIVKVLPRNKVYRMQMDLKDANQYLEEGRAKDFVKAFWSARLYTPAGVYASNVLYEAALECLESKMITLPPFMRVAANMLGGGLVEEEITVILAKTSIGKTLMVNEITKHIIVAHPEHTLGILSLEATYKKYSRNLLSSFLHIPLHRKTPEEKFQILEENKEKILDFYEREDGSPRFYVCDDRGADVESIKEKVLEMIIYFGVTILVIDPYSDLLSGMDVQAQEELATWLKRIMKEYAITIIVISHVKKSANGGNEHLTEDDAMGSSFLAKGAGITLALERDKAAEDPVERNTTHCFILKNREFSETGPAGQFYYDIRTATLHDKEQYFNNPANLPTDSNY</sequence>
<protein>
    <submittedName>
        <fullName evidence="2">DNA primase/helicase</fullName>
    </submittedName>
</protein>
<accession>A0A1D7XG68</accession>
<dbReference type="PANTHER" id="PTHR12873:SF0">
    <property type="entry name" value="TWINKLE MTDNA HELICASE"/>
    <property type="match status" value="1"/>
</dbReference>
<dbReference type="GO" id="GO:0005524">
    <property type="term" value="F:ATP binding"/>
    <property type="evidence" value="ECO:0007669"/>
    <property type="project" value="InterPro"/>
</dbReference>
<dbReference type="GO" id="GO:0043139">
    <property type="term" value="F:5'-3' DNA helicase activity"/>
    <property type="evidence" value="ECO:0007669"/>
    <property type="project" value="InterPro"/>
</dbReference>
<evidence type="ECO:0000313" key="3">
    <source>
        <dbReference type="Proteomes" id="UP000225358"/>
    </source>
</evidence>
<keyword evidence="3" id="KW-1185">Reference proteome</keyword>
<dbReference type="PANTHER" id="PTHR12873">
    <property type="entry name" value="T7-LIKE MITOCHONDRIAL DNA HELICASE"/>
    <property type="match status" value="1"/>
</dbReference>
<feature type="domain" description="SF4 helicase" evidence="1">
    <location>
        <begin position="314"/>
        <end position="579"/>
    </location>
</feature>
<evidence type="ECO:0000313" key="2">
    <source>
        <dbReference type="EMBL" id="AOQ27318.2"/>
    </source>
</evidence>
<evidence type="ECO:0000259" key="1">
    <source>
        <dbReference type="PROSITE" id="PS51199"/>
    </source>
</evidence>
<dbReference type="GO" id="GO:0003697">
    <property type="term" value="F:single-stranded DNA binding"/>
    <property type="evidence" value="ECO:0007669"/>
    <property type="project" value="InterPro"/>
</dbReference>
<dbReference type="CDD" id="cd01029">
    <property type="entry name" value="TOPRIM_primases"/>
    <property type="match status" value="1"/>
</dbReference>
<dbReference type="Gene3D" id="3.40.50.300">
    <property type="entry name" value="P-loop containing nucleotide triphosphate hydrolases"/>
    <property type="match status" value="1"/>
</dbReference>
<dbReference type="SUPFAM" id="SSF52540">
    <property type="entry name" value="P-loop containing nucleoside triphosphate hydrolases"/>
    <property type="match status" value="1"/>
</dbReference>
<dbReference type="SUPFAM" id="SSF56731">
    <property type="entry name" value="DNA primase core"/>
    <property type="match status" value="1"/>
</dbReference>
<dbReference type="Pfam" id="PF13155">
    <property type="entry name" value="Toprim_2"/>
    <property type="match status" value="1"/>
</dbReference>
<dbReference type="InterPro" id="IPR027032">
    <property type="entry name" value="Twinkle-like"/>
</dbReference>
<dbReference type="Gene3D" id="3.40.1360.10">
    <property type="match status" value="1"/>
</dbReference>
<reference evidence="2" key="1">
    <citation type="submission" date="2017-02" db="EMBL/GenBank/DDBJ databases">
        <title>Complete genome sequence of two Escherichia coli phages, vB_EcoM_ ESCO5 and vB_EcoM_ESCO13, which are related to phAPEC8.</title>
        <authorList>
            <person name="Trotereau A."/>
            <person name="Gonnet M."/>
            <person name="Viardot A."/>
            <person name="Lalmanach A.-C."/>
            <person name="Guabiraba R."/>
            <person name="Chanteloup N."/>
            <person name="Schouler C."/>
        </authorList>
    </citation>
    <scope>NUCLEOTIDE SEQUENCE [LARGE SCALE GENOMIC DNA]</scope>
</reference>
<dbReference type="InterPro" id="IPR027417">
    <property type="entry name" value="P-loop_NTPase"/>
</dbReference>
<dbReference type="Pfam" id="PF03796">
    <property type="entry name" value="DnaB_C"/>
    <property type="match status" value="1"/>
</dbReference>
<dbReference type="GO" id="GO:0006260">
    <property type="term" value="P:DNA replication"/>
    <property type="evidence" value="ECO:0007669"/>
    <property type="project" value="InterPro"/>
</dbReference>
<gene>
    <name evidence="2" type="ORF">ESCO13_00199</name>
</gene>
<organism evidence="2 3">
    <name type="scientific">Escherichia phage ESCO13</name>
    <dbReference type="NCBI Taxonomy" id="1881104"/>
    <lineage>
        <taxon>Viruses</taxon>
        <taxon>Duplodnaviria</taxon>
        <taxon>Heunggongvirae</taxon>
        <taxon>Uroviricota</taxon>
        <taxon>Caudoviricetes</taxon>
        <taxon>Stephanstirmvirinae</taxon>
        <taxon>Phapecoctavirus</taxon>
        <taxon>Phapecoctavirus ESCO13</taxon>
    </lineage>
</organism>